<keyword evidence="1" id="KW-0812">Transmembrane</keyword>
<name>A0A9X1QPS6_9SPHN</name>
<dbReference type="RefSeq" id="WP_235068681.1">
    <property type="nucleotide sequence ID" value="NZ_JAKFGM010000004.1"/>
</dbReference>
<keyword evidence="1" id="KW-1133">Transmembrane helix</keyword>
<comment type="caution">
    <text evidence="2">The sequence shown here is derived from an EMBL/GenBank/DDBJ whole genome shotgun (WGS) entry which is preliminary data.</text>
</comment>
<dbReference type="Proteomes" id="UP001139410">
    <property type="component" value="Unassembled WGS sequence"/>
</dbReference>
<accession>A0A9X1QPS6</accession>
<dbReference type="AlphaFoldDB" id="A0A9X1QPS6"/>
<feature type="transmembrane region" description="Helical" evidence="1">
    <location>
        <begin position="14"/>
        <end position="32"/>
    </location>
</feature>
<feature type="non-terminal residue" evidence="2">
    <location>
        <position position="166"/>
    </location>
</feature>
<gene>
    <name evidence="2" type="ORF">LVY65_12915</name>
</gene>
<proteinExistence type="predicted"/>
<reference evidence="2" key="1">
    <citation type="submission" date="2022-01" db="EMBL/GenBank/DDBJ databases">
        <authorList>
            <person name="Jo J.-H."/>
            <person name="Im W.-T."/>
        </authorList>
    </citation>
    <scope>NUCLEOTIDE SEQUENCE</scope>
    <source>
        <strain evidence="2">G124</strain>
    </source>
</reference>
<dbReference type="EMBL" id="JAKFGM010000004">
    <property type="protein sequence ID" value="MCF2515957.1"/>
    <property type="molecule type" value="Genomic_DNA"/>
</dbReference>
<evidence type="ECO:0000313" key="3">
    <source>
        <dbReference type="Proteomes" id="UP001139410"/>
    </source>
</evidence>
<organism evidence="2 3">
    <name type="scientific">Sphingomonas cremea</name>
    <dbReference type="NCBI Taxonomy" id="2904799"/>
    <lineage>
        <taxon>Bacteria</taxon>
        <taxon>Pseudomonadati</taxon>
        <taxon>Pseudomonadota</taxon>
        <taxon>Alphaproteobacteria</taxon>
        <taxon>Sphingomonadales</taxon>
        <taxon>Sphingomonadaceae</taxon>
        <taxon>Sphingomonas</taxon>
    </lineage>
</organism>
<evidence type="ECO:0000313" key="2">
    <source>
        <dbReference type="EMBL" id="MCF2515957.1"/>
    </source>
</evidence>
<keyword evidence="1" id="KW-0472">Membrane</keyword>
<keyword evidence="3" id="KW-1185">Reference proteome</keyword>
<evidence type="ECO:0000256" key="1">
    <source>
        <dbReference type="SAM" id="Phobius"/>
    </source>
</evidence>
<protein>
    <submittedName>
        <fullName evidence="2">Uncharacterized protein</fullName>
    </submittedName>
</protein>
<sequence>MATIEATQSSNKRYFVTGAAIIAVAVGAYGLGRIYPPLGPAEGTISAAGRYVSPQIGEGDVALGDTSIPKLMQTDAFEVMSKNPSFRTLASDPGFAALAQNSQAMAAIAANPQAFSALAKNPQAFQATLSSAQAVSAVARNADAAQSKAFAAMARQPQAFAALANH</sequence>